<keyword evidence="2" id="KW-1185">Reference proteome</keyword>
<sequence length="202" mass="22330">MEPAARTQNMTHAASPRSETFRLRLEVQARARNKRQRDTIGLRVWQRSTSVSLLLDIRQFSANETILSVYVYTAFISDIATLNAEKPCLAEEACARRASRTDRTTRMLLAVLGLFLSTEVPQGLLGLASALAPEFFQKCYSMFVQVLSRRVVNQSTRAALTPSPAPAAGDAPCREYAGAAISYCTTRATQGMKRVLRVIISN</sequence>
<evidence type="ECO:0000313" key="1">
    <source>
        <dbReference type="EMBL" id="GBP37025.1"/>
    </source>
</evidence>
<evidence type="ECO:0000313" key="2">
    <source>
        <dbReference type="Proteomes" id="UP000299102"/>
    </source>
</evidence>
<dbReference type="AlphaFoldDB" id="A0A4C1VH15"/>
<protein>
    <submittedName>
        <fullName evidence="1">Uncharacterized protein</fullName>
    </submittedName>
</protein>
<organism evidence="1 2">
    <name type="scientific">Eumeta variegata</name>
    <name type="common">Bagworm moth</name>
    <name type="synonym">Eumeta japonica</name>
    <dbReference type="NCBI Taxonomy" id="151549"/>
    <lineage>
        <taxon>Eukaryota</taxon>
        <taxon>Metazoa</taxon>
        <taxon>Ecdysozoa</taxon>
        <taxon>Arthropoda</taxon>
        <taxon>Hexapoda</taxon>
        <taxon>Insecta</taxon>
        <taxon>Pterygota</taxon>
        <taxon>Neoptera</taxon>
        <taxon>Endopterygota</taxon>
        <taxon>Lepidoptera</taxon>
        <taxon>Glossata</taxon>
        <taxon>Ditrysia</taxon>
        <taxon>Tineoidea</taxon>
        <taxon>Psychidae</taxon>
        <taxon>Oiketicinae</taxon>
        <taxon>Eumeta</taxon>
    </lineage>
</organism>
<dbReference type="STRING" id="151549.A0A4C1VH15"/>
<dbReference type="EMBL" id="BGZK01000327">
    <property type="protein sequence ID" value="GBP37025.1"/>
    <property type="molecule type" value="Genomic_DNA"/>
</dbReference>
<accession>A0A4C1VH15</accession>
<name>A0A4C1VH15_EUMVA</name>
<proteinExistence type="predicted"/>
<dbReference type="PANTHER" id="PTHR46273">
    <property type="entry name" value="MYOSUPPRESSIN RECEPTOR 1, ISOFORM B-RELATED"/>
    <property type="match status" value="1"/>
</dbReference>
<dbReference type="OrthoDB" id="7419050at2759"/>
<dbReference type="GO" id="GO:0005886">
    <property type="term" value="C:plasma membrane"/>
    <property type="evidence" value="ECO:0007669"/>
    <property type="project" value="TreeGrafter"/>
</dbReference>
<dbReference type="Gene3D" id="1.20.1070.10">
    <property type="entry name" value="Rhodopsin 7-helix transmembrane proteins"/>
    <property type="match status" value="1"/>
</dbReference>
<reference evidence="1 2" key="1">
    <citation type="journal article" date="2019" name="Commun. Biol.">
        <title>The bagworm genome reveals a unique fibroin gene that provides high tensile strength.</title>
        <authorList>
            <person name="Kono N."/>
            <person name="Nakamura H."/>
            <person name="Ohtoshi R."/>
            <person name="Tomita M."/>
            <person name="Numata K."/>
            <person name="Arakawa K."/>
        </authorList>
    </citation>
    <scope>NUCLEOTIDE SEQUENCE [LARGE SCALE GENOMIC DNA]</scope>
</reference>
<dbReference type="Proteomes" id="UP000299102">
    <property type="component" value="Unassembled WGS sequence"/>
</dbReference>
<comment type="caution">
    <text evidence="1">The sequence shown here is derived from an EMBL/GenBank/DDBJ whole genome shotgun (WGS) entry which is preliminary data.</text>
</comment>
<gene>
    <name evidence="1" type="ORF">EVAR_31023_1</name>
</gene>
<dbReference type="PANTHER" id="PTHR46273:SF4">
    <property type="entry name" value="AT19640P"/>
    <property type="match status" value="1"/>
</dbReference>
<dbReference type="InterPro" id="IPR053219">
    <property type="entry name" value="GPCR_Dmsr-1"/>
</dbReference>
<dbReference type="GO" id="GO:0008528">
    <property type="term" value="F:G protein-coupled peptide receptor activity"/>
    <property type="evidence" value="ECO:0007669"/>
    <property type="project" value="TreeGrafter"/>
</dbReference>